<protein>
    <submittedName>
        <fullName evidence="1">Uncharacterized protein</fullName>
    </submittedName>
</protein>
<accession>A0ACC3SV44</accession>
<comment type="caution">
    <text evidence="1">The sequence shown here is derived from an EMBL/GenBank/DDBJ whole genome shotgun (WGS) entry which is preliminary data.</text>
</comment>
<sequence>MVESESHAINGNANGVEKKQKFSKNQLKRQRAKEKKLQNSRESSVMTDASSTYVSEAESVAQYDDVEQGNEDFEAKPEPDIEINLDDPAFAAYKSVIEKFRVGDEDEIPEDNFKAEIYYSDEDDNIQDEEQEAAAMEHVMSKKKLRKLNKISIAQLKAMAPRPELVEWYDADATDPLLLVQIKSTKNVVPVPSHWSNKREYLASKRGIEKPPFELPDFIKHTGIMDMRDSTKADESTLKQKTRERVQPKMGRLDIDYQKLHDAFFKFQSKPKLTMFGEIYYEGKEFETNIQDRRPGVLSDEIKGALNIPPGAPPPWLLNMQRFGPPPSYPGLKIPGLNAPIPPGAQWGYHPGGYGKPPVDEATNRPLYGDVFGVLEQTAGGDGNLVENIDHSLWGELQPEEEEEEEEEEENDQGERERIEEFEGIEEEDRPTISGYETPSGMASAVPSGIDTPDYIQLKKQRMTY</sequence>
<dbReference type="EMBL" id="MU971413">
    <property type="protein sequence ID" value="KAK9235497.1"/>
    <property type="molecule type" value="Genomic_DNA"/>
</dbReference>
<proteinExistence type="predicted"/>
<reference evidence="2" key="1">
    <citation type="journal article" date="2024" name="Front. Bioeng. Biotechnol.">
        <title>Genome-scale model development and genomic sequencing of the oleaginous clade Lipomyces.</title>
        <authorList>
            <person name="Czajka J.J."/>
            <person name="Han Y."/>
            <person name="Kim J."/>
            <person name="Mondo S.J."/>
            <person name="Hofstad B.A."/>
            <person name="Robles A."/>
            <person name="Haridas S."/>
            <person name="Riley R."/>
            <person name="LaButti K."/>
            <person name="Pangilinan J."/>
            <person name="Andreopoulos W."/>
            <person name="Lipzen A."/>
            <person name="Yan J."/>
            <person name="Wang M."/>
            <person name="Ng V."/>
            <person name="Grigoriev I.V."/>
            <person name="Spatafora J.W."/>
            <person name="Magnuson J.K."/>
            <person name="Baker S.E."/>
            <person name="Pomraning K.R."/>
        </authorList>
    </citation>
    <scope>NUCLEOTIDE SEQUENCE [LARGE SCALE GENOMIC DNA]</scope>
    <source>
        <strain evidence="2">CBS 7786</strain>
    </source>
</reference>
<organism evidence="1 2">
    <name type="scientific">Lipomyces kononenkoae</name>
    <name type="common">Yeast</name>
    <dbReference type="NCBI Taxonomy" id="34357"/>
    <lineage>
        <taxon>Eukaryota</taxon>
        <taxon>Fungi</taxon>
        <taxon>Dikarya</taxon>
        <taxon>Ascomycota</taxon>
        <taxon>Saccharomycotina</taxon>
        <taxon>Lipomycetes</taxon>
        <taxon>Lipomycetales</taxon>
        <taxon>Lipomycetaceae</taxon>
        <taxon>Lipomyces</taxon>
    </lineage>
</organism>
<evidence type="ECO:0000313" key="2">
    <source>
        <dbReference type="Proteomes" id="UP001433508"/>
    </source>
</evidence>
<evidence type="ECO:0000313" key="1">
    <source>
        <dbReference type="EMBL" id="KAK9235497.1"/>
    </source>
</evidence>
<dbReference type="Proteomes" id="UP001433508">
    <property type="component" value="Unassembled WGS sequence"/>
</dbReference>
<name>A0ACC3SV44_LIPKO</name>
<keyword evidence="2" id="KW-1185">Reference proteome</keyword>
<gene>
    <name evidence="1" type="ORF">V1525DRAFT_409735</name>
</gene>